<dbReference type="Pfam" id="PF06676">
    <property type="entry name" value="DUF1178"/>
    <property type="match status" value="1"/>
</dbReference>
<dbReference type="Proteomes" id="UP001595776">
    <property type="component" value="Unassembled WGS sequence"/>
</dbReference>
<name>A0ABV8U610_9PROT</name>
<dbReference type="RefSeq" id="WP_068150418.1">
    <property type="nucleotide sequence ID" value="NZ_JBHSCR010000001.1"/>
</dbReference>
<dbReference type="InterPro" id="IPR009562">
    <property type="entry name" value="DUF1178"/>
</dbReference>
<dbReference type="EMBL" id="JBHSCR010000001">
    <property type="protein sequence ID" value="MFC4346248.1"/>
    <property type="molecule type" value="Genomic_DNA"/>
</dbReference>
<gene>
    <name evidence="1" type="ORF">ACFO5Q_00120</name>
</gene>
<protein>
    <submittedName>
        <fullName evidence="1">DUF1178 family protein</fullName>
    </submittedName>
</protein>
<keyword evidence="2" id="KW-1185">Reference proteome</keyword>
<organism evidence="1 2">
    <name type="scientific">Kordiimonas lipolytica</name>
    <dbReference type="NCBI Taxonomy" id="1662421"/>
    <lineage>
        <taxon>Bacteria</taxon>
        <taxon>Pseudomonadati</taxon>
        <taxon>Pseudomonadota</taxon>
        <taxon>Alphaproteobacteria</taxon>
        <taxon>Kordiimonadales</taxon>
        <taxon>Kordiimonadaceae</taxon>
        <taxon>Kordiimonas</taxon>
    </lineage>
</organism>
<dbReference type="PIRSF" id="PIRSF032131">
    <property type="entry name" value="UCP032131"/>
    <property type="match status" value="1"/>
</dbReference>
<comment type="caution">
    <text evidence="1">The sequence shown here is derived from an EMBL/GenBank/DDBJ whole genome shotgun (WGS) entry which is preliminary data.</text>
</comment>
<proteinExistence type="predicted"/>
<reference evidence="2" key="1">
    <citation type="journal article" date="2019" name="Int. J. Syst. Evol. Microbiol.">
        <title>The Global Catalogue of Microorganisms (GCM) 10K type strain sequencing project: providing services to taxonomists for standard genome sequencing and annotation.</title>
        <authorList>
            <consortium name="The Broad Institute Genomics Platform"/>
            <consortium name="The Broad Institute Genome Sequencing Center for Infectious Disease"/>
            <person name="Wu L."/>
            <person name="Ma J."/>
        </authorList>
    </citation>
    <scope>NUCLEOTIDE SEQUENCE [LARGE SCALE GENOMIC DNA]</scope>
    <source>
        <strain evidence="2">CGMCC 1.15304</strain>
    </source>
</reference>
<accession>A0ABV8U610</accession>
<evidence type="ECO:0000313" key="1">
    <source>
        <dbReference type="EMBL" id="MFC4346248.1"/>
    </source>
</evidence>
<evidence type="ECO:0000313" key="2">
    <source>
        <dbReference type="Proteomes" id="UP001595776"/>
    </source>
</evidence>
<sequence>MIVFDLKCSTGHRFEAWFRSSGAYEEQKAAGLVECPHCGTNDVSKALMAPNVASKGNQKSEVASVAARSGDPKLQEVVAEAQKVLTKLKNHVEQNCDYVGDKFADEARKIHYGEAEERGIYGESTLKEAKELLEEGVEVMPLPGLGRKDA</sequence>